<evidence type="ECO:0000313" key="9">
    <source>
        <dbReference type="EMBL" id="PPQ30062.1"/>
    </source>
</evidence>
<feature type="transmembrane region" description="Helical" evidence="8">
    <location>
        <begin position="214"/>
        <end position="247"/>
    </location>
</feature>
<evidence type="ECO:0000256" key="6">
    <source>
        <dbReference type="ARBA" id="ARBA00023136"/>
    </source>
</evidence>
<dbReference type="InterPro" id="IPR003370">
    <property type="entry name" value="Chromate_transpt"/>
</dbReference>
<feature type="region of interest" description="Disordered" evidence="7">
    <location>
        <begin position="1"/>
        <end position="55"/>
    </location>
</feature>
<comment type="similarity">
    <text evidence="2">Belongs to the chromate ion transporter (CHR) (TC 2.A.51) family.</text>
</comment>
<evidence type="ECO:0000313" key="10">
    <source>
        <dbReference type="Proteomes" id="UP000239724"/>
    </source>
</evidence>
<comment type="subcellular location">
    <subcellularLocation>
        <location evidence="1">Cell membrane</location>
        <topology evidence="1">Multi-pass membrane protein</topology>
    </subcellularLocation>
</comment>
<dbReference type="Pfam" id="PF02417">
    <property type="entry name" value="Chromate_transp"/>
    <property type="match status" value="1"/>
</dbReference>
<keyword evidence="10" id="KW-1185">Reference proteome</keyword>
<evidence type="ECO:0000256" key="4">
    <source>
        <dbReference type="ARBA" id="ARBA00022692"/>
    </source>
</evidence>
<organism evidence="9 10">
    <name type="scientific">Rhodopila globiformis</name>
    <name type="common">Rhodopseudomonas globiformis</name>
    <dbReference type="NCBI Taxonomy" id="1071"/>
    <lineage>
        <taxon>Bacteria</taxon>
        <taxon>Pseudomonadati</taxon>
        <taxon>Pseudomonadota</taxon>
        <taxon>Alphaproteobacteria</taxon>
        <taxon>Acetobacterales</taxon>
        <taxon>Acetobacteraceae</taxon>
        <taxon>Rhodopila</taxon>
    </lineage>
</organism>
<dbReference type="EMBL" id="NHRY01000217">
    <property type="protein sequence ID" value="PPQ30062.1"/>
    <property type="molecule type" value="Genomic_DNA"/>
</dbReference>
<dbReference type="PANTHER" id="PTHR43663">
    <property type="entry name" value="CHROMATE TRANSPORT PROTEIN-RELATED"/>
    <property type="match status" value="1"/>
</dbReference>
<comment type="caution">
    <text evidence="9">The sequence shown here is derived from an EMBL/GenBank/DDBJ whole genome shotgun (WGS) entry which is preliminary data.</text>
</comment>
<evidence type="ECO:0000256" key="2">
    <source>
        <dbReference type="ARBA" id="ARBA00005262"/>
    </source>
</evidence>
<keyword evidence="3" id="KW-1003">Cell membrane</keyword>
<keyword evidence="5 8" id="KW-1133">Transmembrane helix</keyword>
<dbReference type="InterPro" id="IPR052518">
    <property type="entry name" value="CHR_Transporter"/>
</dbReference>
<evidence type="ECO:0000256" key="8">
    <source>
        <dbReference type="SAM" id="Phobius"/>
    </source>
</evidence>
<evidence type="ECO:0000256" key="7">
    <source>
        <dbReference type="SAM" id="MobiDB-lite"/>
    </source>
</evidence>
<proteinExistence type="inferred from homology"/>
<dbReference type="AlphaFoldDB" id="A0A2S6N633"/>
<evidence type="ECO:0000256" key="5">
    <source>
        <dbReference type="ARBA" id="ARBA00022989"/>
    </source>
</evidence>
<reference evidence="9 10" key="1">
    <citation type="journal article" date="2018" name="Arch. Microbiol.">
        <title>New insights into the metabolic potential of the phototrophic purple bacterium Rhodopila globiformis DSM 161(T) from its draft genome sequence and evidence for a vanadium-dependent nitrogenase.</title>
        <authorList>
            <person name="Imhoff J.F."/>
            <person name="Rahn T."/>
            <person name="Kunzel S."/>
            <person name="Neulinger S.C."/>
        </authorList>
    </citation>
    <scope>NUCLEOTIDE SEQUENCE [LARGE SCALE GENOMIC DNA]</scope>
    <source>
        <strain evidence="9 10">DSM 161</strain>
    </source>
</reference>
<dbReference type="GO" id="GO:0015109">
    <property type="term" value="F:chromate transmembrane transporter activity"/>
    <property type="evidence" value="ECO:0007669"/>
    <property type="project" value="InterPro"/>
</dbReference>
<feature type="transmembrane region" description="Helical" evidence="8">
    <location>
        <begin position="190"/>
        <end position="208"/>
    </location>
</feature>
<feature type="transmembrane region" description="Helical" evidence="8">
    <location>
        <begin position="137"/>
        <end position="170"/>
    </location>
</feature>
<accession>A0A2S6N633</accession>
<name>A0A2S6N633_RHOGL</name>
<keyword evidence="4 8" id="KW-0812">Transmembrane</keyword>
<dbReference type="Proteomes" id="UP000239724">
    <property type="component" value="Unassembled WGS sequence"/>
</dbReference>
<keyword evidence="6 8" id="KW-0472">Membrane</keyword>
<feature type="compositionally biased region" description="Low complexity" evidence="7">
    <location>
        <begin position="33"/>
        <end position="45"/>
    </location>
</feature>
<gene>
    <name evidence="9" type="ORF">CCS01_20090</name>
</gene>
<dbReference type="GO" id="GO:0005886">
    <property type="term" value="C:plasma membrane"/>
    <property type="evidence" value="ECO:0007669"/>
    <property type="project" value="UniProtKB-SubCell"/>
</dbReference>
<protein>
    <recommendedName>
        <fullName evidence="11">Chromate transporter</fullName>
    </recommendedName>
</protein>
<evidence type="ECO:0000256" key="1">
    <source>
        <dbReference type="ARBA" id="ARBA00004651"/>
    </source>
</evidence>
<feature type="transmembrane region" description="Helical" evidence="8">
    <location>
        <begin position="75"/>
        <end position="95"/>
    </location>
</feature>
<sequence>MVPGRRHDRLPGFTPRPWQAENAWGLPPRKTAPADGPAGRAPGVPGSRGLPHAGLAGAAAQGQIDSRFPREGRSIMSLVLLQLIGLFATLSLLAFGGGAGVIPDMQRAAVDQHHWLTAKQFLDMFAISRATPGPGSLIVVLIGLKAAGLAGAAVSFAAMFAPSCLAVHLVARSWHRAAHTAWRALLERAFAPIGVGLTFASGLSLMRGTEHGWLLWGLTIASTALFATTRINPILLLGLGAGVLLLVGP</sequence>
<evidence type="ECO:0008006" key="11">
    <source>
        <dbReference type="Google" id="ProtNLM"/>
    </source>
</evidence>
<dbReference type="PANTHER" id="PTHR43663:SF1">
    <property type="entry name" value="CHROMATE TRANSPORTER"/>
    <property type="match status" value="1"/>
</dbReference>
<evidence type="ECO:0000256" key="3">
    <source>
        <dbReference type="ARBA" id="ARBA00022475"/>
    </source>
</evidence>